<dbReference type="InterPro" id="IPR011016">
    <property type="entry name" value="Znf_RING-CH"/>
</dbReference>
<feature type="transmembrane region" description="Helical" evidence="14">
    <location>
        <begin position="987"/>
        <end position="1011"/>
    </location>
</feature>
<gene>
    <name evidence="16" type="ORF">MCUN1_000359</name>
</gene>
<sequence length="1102" mass="123453">MDENAVAPTCRICRSEAEAGAPLFHPCKCTGSIRFCHQDCLIEWLQHSQKKHCELCGYEFVFRKHYKQSMPGGRLSSVLYVRFALWRLLSLALAIIRVVVAAAGWLVVVPRITHVVWRYYFYIADASAALVLHEPVPEMREIPELRIFSREWLVDLFWPSSDTWPYAVGITAGIAIAFICVFLLREWIVIHMQHLLRDEDLGQERERLRVAANAMAQARALREANEIPEPVAPAAQTEEGGAPEQASDTDQAPIERDQRAGNDDGWVTDEDGDWVDEAAVENMAHQDDLLRNIELFDDGPLDEQGDWDNPEMEQFEDDWAGVFDALGLRGPFLVLLQNLLILQLLCIVISAIFIVLPYFVGRVVGFKAYNLFLLPVDMLRAVTDPVFDALFGLLAYEPVPPAPRGVSLVDRMLESAGGHPVLATAAKHAVDAFRVFSRGFASLQSLTQGRNVFERALCVALGHAYVILLTLIESRFSVFGTGGKGGIAQRVLRENLLILKVLFFSVLDLIIFPLVCGTLLDWCLLPLFPAASLSRRLGEAIATPLSFLFLRWISGTVYMFHTSQFISAIRNILRPGVMHWIRDPTDQDFHPIRDILTHSSTKQLLQISESFVIYSFSLVSLFGIHLRVLQWAFPSLFPLRWMPYAPLVSVPVDILFVHFFLRLVIKRTRFTKRATRLLRRWLIIAAKLLRLSSFLLADEQPDEQGTFTFASWGDRLQALVTALRRKPLQIPPAEPTRFSRDGGFARVPADDKPARNVSYFIRTDAAGVPVDDEARDQLAQQLRAIARLSTRPRYTIVYTPPRFVARVYAFVGAVWLFFAASVASLTIPLACGRALLARVGAEVHDMYAFSAGIAALLVAAYTLALVAPLCGRGFYFRLRQLLARISPAAVYLCRFAYLIGTFGMLVPFLTGIVLHQYILVLVQYSVEEVPTVNALYAWALGLLSLHTVYFGLLTFVPDNVPPVMWDMYDSFQDDGVRNAPLAAATRFIIAPVTGVLFAALLLPHACAWLYLANKSQLADASVAQQQTALRVGNALVFAGALVYVMWLYSNANIGAWTRELRDELFLQSTELCNFESDIMADSEKDEGTHAARGSLPDRFIRA</sequence>
<keyword evidence="7" id="KW-0479">Metal-binding</keyword>
<accession>A0AAF0ENF4</accession>
<protein>
    <recommendedName>
        <fullName evidence="4">RING-type E3 ubiquitin transferase</fullName>
        <ecNumber evidence="4">2.3.2.27</ecNumber>
    </recommendedName>
</protein>
<dbReference type="Proteomes" id="UP001219933">
    <property type="component" value="Chromosome 1"/>
</dbReference>
<evidence type="ECO:0000256" key="7">
    <source>
        <dbReference type="ARBA" id="ARBA00022723"/>
    </source>
</evidence>
<comment type="pathway">
    <text evidence="3">Protein modification; protein ubiquitination.</text>
</comment>
<dbReference type="Gene3D" id="3.30.40.10">
    <property type="entry name" value="Zinc/RING finger domain, C3HC4 (zinc finger)"/>
    <property type="match status" value="1"/>
</dbReference>
<reference evidence="16" key="1">
    <citation type="submission" date="2023-03" db="EMBL/GenBank/DDBJ databases">
        <title>Mating type loci evolution in Malassezia.</title>
        <authorList>
            <person name="Coelho M.A."/>
        </authorList>
    </citation>
    <scope>NUCLEOTIDE SEQUENCE</scope>
    <source>
        <strain evidence="16">CBS 11721</strain>
    </source>
</reference>
<dbReference type="InterPro" id="IPR013083">
    <property type="entry name" value="Znf_RING/FYVE/PHD"/>
</dbReference>
<comment type="catalytic activity">
    <reaction evidence="1">
        <text>S-ubiquitinyl-[E2 ubiquitin-conjugating enzyme]-L-cysteine + [acceptor protein]-L-lysine = [E2 ubiquitin-conjugating enzyme]-L-cysteine + N(6)-ubiquitinyl-[acceptor protein]-L-lysine.</text>
        <dbReference type="EC" id="2.3.2.27"/>
    </reaction>
</comment>
<keyword evidence="12 14" id="KW-0472">Membrane</keyword>
<feature type="compositionally biased region" description="Basic and acidic residues" evidence="13">
    <location>
        <begin position="253"/>
        <end position="262"/>
    </location>
</feature>
<dbReference type="GO" id="GO:0061630">
    <property type="term" value="F:ubiquitin protein ligase activity"/>
    <property type="evidence" value="ECO:0007669"/>
    <property type="project" value="UniProtKB-EC"/>
</dbReference>
<feature type="transmembrane region" description="Helical" evidence="14">
    <location>
        <begin position="847"/>
        <end position="870"/>
    </location>
</feature>
<dbReference type="Pfam" id="PF12906">
    <property type="entry name" value="RINGv"/>
    <property type="match status" value="1"/>
</dbReference>
<evidence type="ECO:0000313" key="16">
    <source>
        <dbReference type="EMBL" id="WFD33546.1"/>
    </source>
</evidence>
<dbReference type="SUPFAM" id="SSF57850">
    <property type="entry name" value="RING/U-box"/>
    <property type="match status" value="1"/>
</dbReference>
<feature type="transmembrane region" description="Helical" evidence="14">
    <location>
        <begin position="164"/>
        <end position="184"/>
    </location>
</feature>
<dbReference type="PANTHER" id="PTHR13145">
    <property type="entry name" value="SSM4 PROTEIN"/>
    <property type="match status" value="1"/>
</dbReference>
<feature type="transmembrane region" description="Helical" evidence="14">
    <location>
        <begin position="1031"/>
        <end position="1048"/>
    </location>
</feature>
<comment type="subcellular location">
    <subcellularLocation>
        <location evidence="2">Membrane</location>
        <topology evidence="2">Multi-pass membrane protein</topology>
    </subcellularLocation>
</comment>
<feature type="region of interest" description="Disordered" evidence="13">
    <location>
        <begin position="1083"/>
        <end position="1102"/>
    </location>
</feature>
<feature type="transmembrane region" description="Helical" evidence="14">
    <location>
        <begin position="84"/>
        <end position="108"/>
    </location>
</feature>
<keyword evidence="16" id="KW-0012">Acyltransferase</keyword>
<feature type="transmembrane region" description="Helical" evidence="14">
    <location>
        <begin position="611"/>
        <end position="632"/>
    </location>
</feature>
<proteinExistence type="predicted"/>
<evidence type="ECO:0000256" key="6">
    <source>
        <dbReference type="ARBA" id="ARBA00022692"/>
    </source>
</evidence>
<organism evidence="16 17">
    <name type="scientific">Malassezia cuniculi</name>
    <dbReference type="NCBI Taxonomy" id="948313"/>
    <lineage>
        <taxon>Eukaryota</taxon>
        <taxon>Fungi</taxon>
        <taxon>Dikarya</taxon>
        <taxon>Basidiomycota</taxon>
        <taxon>Ustilaginomycotina</taxon>
        <taxon>Malasseziomycetes</taxon>
        <taxon>Malasseziales</taxon>
        <taxon>Malasseziaceae</taxon>
        <taxon>Malassezia</taxon>
    </lineage>
</organism>
<dbReference type="AlphaFoldDB" id="A0AAF0ENF4"/>
<name>A0AAF0ENF4_9BASI</name>
<keyword evidence="5 16" id="KW-0808">Transferase</keyword>
<evidence type="ECO:0000259" key="15">
    <source>
        <dbReference type="PROSITE" id="PS51292"/>
    </source>
</evidence>
<dbReference type="EC" id="2.3.2.27" evidence="4"/>
<evidence type="ECO:0000256" key="9">
    <source>
        <dbReference type="ARBA" id="ARBA00022786"/>
    </source>
</evidence>
<feature type="transmembrane region" description="Helical" evidence="14">
    <location>
        <begin position="891"/>
        <end position="915"/>
    </location>
</feature>
<dbReference type="EMBL" id="CP119877">
    <property type="protein sequence ID" value="WFD33546.1"/>
    <property type="molecule type" value="Genomic_DNA"/>
</dbReference>
<dbReference type="PROSITE" id="PS51292">
    <property type="entry name" value="ZF_RING_CH"/>
    <property type="match status" value="1"/>
</dbReference>
<feature type="transmembrane region" description="Helical" evidence="14">
    <location>
        <begin position="935"/>
        <end position="956"/>
    </location>
</feature>
<evidence type="ECO:0000256" key="8">
    <source>
        <dbReference type="ARBA" id="ARBA00022771"/>
    </source>
</evidence>
<keyword evidence="9" id="KW-0833">Ubl conjugation pathway</keyword>
<feature type="transmembrane region" description="Helical" evidence="14">
    <location>
        <begin position="452"/>
        <end position="472"/>
    </location>
</feature>
<evidence type="ECO:0000256" key="13">
    <source>
        <dbReference type="SAM" id="MobiDB-lite"/>
    </source>
</evidence>
<evidence type="ECO:0000256" key="5">
    <source>
        <dbReference type="ARBA" id="ARBA00022679"/>
    </source>
</evidence>
<evidence type="ECO:0000313" key="17">
    <source>
        <dbReference type="Proteomes" id="UP001219933"/>
    </source>
</evidence>
<feature type="transmembrane region" description="Helical" evidence="14">
    <location>
        <begin position="803"/>
        <end position="827"/>
    </location>
</feature>
<dbReference type="Pfam" id="PF23113">
    <property type="entry name" value="MARCHF6_C"/>
    <property type="match status" value="1"/>
</dbReference>
<evidence type="ECO:0000256" key="4">
    <source>
        <dbReference type="ARBA" id="ARBA00012483"/>
    </source>
</evidence>
<dbReference type="CDD" id="cd16702">
    <property type="entry name" value="RING_CH-C4HC3_MARCH6"/>
    <property type="match status" value="1"/>
</dbReference>
<keyword evidence="10" id="KW-0862">Zinc</keyword>
<evidence type="ECO:0000256" key="10">
    <source>
        <dbReference type="ARBA" id="ARBA00022833"/>
    </source>
</evidence>
<keyword evidence="6 14" id="KW-0812">Transmembrane</keyword>
<dbReference type="GO" id="GO:0008270">
    <property type="term" value="F:zinc ion binding"/>
    <property type="evidence" value="ECO:0007669"/>
    <property type="project" value="UniProtKB-KW"/>
</dbReference>
<keyword evidence="11 14" id="KW-1133">Transmembrane helix</keyword>
<feature type="transmembrane region" description="Helical" evidence="14">
    <location>
        <begin position="497"/>
        <end position="520"/>
    </location>
</feature>
<keyword evidence="8" id="KW-0863">Zinc-finger</keyword>
<dbReference type="PANTHER" id="PTHR13145:SF0">
    <property type="entry name" value="E3 UBIQUITIN-PROTEIN LIGASE MARCHF6"/>
    <property type="match status" value="1"/>
</dbReference>
<dbReference type="InterPro" id="IPR056521">
    <property type="entry name" value="MARCHF6-like_C"/>
</dbReference>
<dbReference type="GO" id="GO:0036503">
    <property type="term" value="P:ERAD pathway"/>
    <property type="evidence" value="ECO:0007669"/>
    <property type="project" value="TreeGrafter"/>
</dbReference>
<keyword evidence="17" id="KW-1185">Reference proteome</keyword>
<evidence type="ECO:0000256" key="3">
    <source>
        <dbReference type="ARBA" id="ARBA00004906"/>
    </source>
</evidence>
<evidence type="ECO:0000256" key="11">
    <source>
        <dbReference type="ARBA" id="ARBA00022989"/>
    </source>
</evidence>
<dbReference type="SMART" id="SM00744">
    <property type="entry name" value="RINGv"/>
    <property type="match status" value="1"/>
</dbReference>
<dbReference type="GO" id="GO:0005789">
    <property type="term" value="C:endoplasmic reticulum membrane"/>
    <property type="evidence" value="ECO:0007669"/>
    <property type="project" value="TreeGrafter"/>
</dbReference>
<evidence type="ECO:0000256" key="1">
    <source>
        <dbReference type="ARBA" id="ARBA00000900"/>
    </source>
</evidence>
<feature type="transmembrane region" description="Helical" evidence="14">
    <location>
        <begin position="644"/>
        <end position="665"/>
    </location>
</feature>
<evidence type="ECO:0000256" key="12">
    <source>
        <dbReference type="ARBA" id="ARBA00023136"/>
    </source>
</evidence>
<dbReference type="FunFam" id="3.30.40.10:FF:000287">
    <property type="entry name" value="RING finger membrane protein"/>
    <property type="match status" value="1"/>
</dbReference>
<evidence type="ECO:0000256" key="2">
    <source>
        <dbReference type="ARBA" id="ARBA00004141"/>
    </source>
</evidence>
<feature type="transmembrane region" description="Helical" evidence="14">
    <location>
        <begin position="339"/>
        <end position="360"/>
    </location>
</feature>
<evidence type="ECO:0000256" key="14">
    <source>
        <dbReference type="SAM" id="Phobius"/>
    </source>
</evidence>
<feature type="transmembrane region" description="Helical" evidence="14">
    <location>
        <begin position="540"/>
        <end position="560"/>
    </location>
</feature>
<feature type="domain" description="RING-CH-type" evidence="15">
    <location>
        <begin position="2"/>
        <end position="63"/>
    </location>
</feature>
<feature type="region of interest" description="Disordered" evidence="13">
    <location>
        <begin position="233"/>
        <end position="268"/>
    </location>
</feature>